<name>R7RWE4_STEHR</name>
<reference evidence="2" key="1">
    <citation type="journal article" date="2012" name="Science">
        <title>The Paleozoic origin of enzymatic lignin decomposition reconstructed from 31 fungal genomes.</title>
        <authorList>
            <person name="Floudas D."/>
            <person name="Binder M."/>
            <person name="Riley R."/>
            <person name="Barry K."/>
            <person name="Blanchette R.A."/>
            <person name="Henrissat B."/>
            <person name="Martinez A.T."/>
            <person name="Otillar R."/>
            <person name="Spatafora J.W."/>
            <person name="Yadav J.S."/>
            <person name="Aerts A."/>
            <person name="Benoit I."/>
            <person name="Boyd A."/>
            <person name="Carlson A."/>
            <person name="Copeland A."/>
            <person name="Coutinho P.M."/>
            <person name="de Vries R.P."/>
            <person name="Ferreira P."/>
            <person name="Findley K."/>
            <person name="Foster B."/>
            <person name="Gaskell J."/>
            <person name="Glotzer D."/>
            <person name="Gorecki P."/>
            <person name="Heitman J."/>
            <person name="Hesse C."/>
            <person name="Hori C."/>
            <person name="Igarashi K."/>
            <person name="Jurgens J.A."/>
            <person name="Kallen N."/>
            <person name="Kersten P."/>
            <person name="Kohler A."/>
            <person name="Kuees U."/>
            <person name="Kumar T.K.A."/>
            <person name="Kuo A."/>
            <person name="LaButti K."/>
            <person name="Larrondo L.F."/>
            <person name="Lindquist E."/>
            <person name="Ling A."/>
            <person name="Lombard V."/>
            <person name="Lucas S."/>
            <person name="Lundell T."/>
            <person name="Martin R."/>
            <person name="McLaughlin D.J."/>
            <person name="Morgenstern I."/>
            <person name="Morin E."/>
            <person name="Murat C."/>
            <person name="Nagy L.G."/>
            <person name="Nolan M."/>
            <person name="Ohm R.A."/>
            <person name="Patyshakuliyeva A."/>
            <person name="Rokas A."/>
            <person name="Ruiz-Duenas F.J."/>
            <person name="Sabat G."/>
            <person name="Salamov A."/>
            <person name="Samejima M."/>
            <person name="Schmutz J."/>
            <person name="Slot J.C."/>
            <person name="St John F."/>
            <person name="Stenlid J."/>
            <person name="Sun H."/>
            <person name="Sun S."/>
            <person name="Syed K."/>
            <person name="Tsang A."/>
            <person name="Wiebenga A."/>
            <person name="Young D."/>
            <person name="Pisabarro A."/>
            <person name="Eastwood D.C."/>
            <person name="Martin F."/>
            <person name="Cullen D."/>
            <person name="Grigoriev I.V."/>
            <person name="Hibbett D.S."/>
        </authorList>
    </citation>
    <scope>NUCLEOTIDE SEQUENCE [LARGE SCALE GENOMIC DNA]</scope>
    <source>
        <strain evidence="2">FP-91666</strain>
    </source>
</reference>
<dbReference type="GeneID" id="18797740"/>
<dbReference type="KEGG" id="shs:STEHIDRAFT_126315"/>
<dbReference type="EMBL" id="JH687402">
    <property type="protein sequence ID" value="EIM79624.1"/>
    <property type="molecule type" value="Genomic_DNA"/>
</dbReference>
<dbReference type="Proteomes" id="UP000053927">
    <property type="component" value="Unassembled WGS sequence"/>
</dbReference>
<organism evidence="1 2">
    <name type="scientific">Stereum hirsutum (strain FP-91666)</name>
    <name type="common">White-rot fungus</name>
    <dbReference type="NCBI Taxonomy" id="721885"/>
    <lineage>
        <taxon>Eukaryota</taxon>
        <taxon>Fungi</taxon>
        <taxon>Dikarya</taxon>
        <taxon>Basidiomycota</taxon>
        <taxon>Agaricomycotina</taxon>
        <taxon>Agaricomycetes</taxon>
        <taxon>Russulales</taxon>
        <taxon>Stereaceae</taxon>
        <taxon>Stereum</taxon>
    </lineage>
</organism>
<evidence type="ECO:0000313" key="2">
    <source>
        <dbReference type="Proteomes" id="UP000053927"/>
    </source>
</evidence>
<proteinExistence type="predicted"/>
<evidence type="ECO:0000313" key="1">
    <source>
        <dbReference type="EMBL" id="EIM79624.1"/>
    </source>
</evidence>
<accession>R7RWE4</accession>
<dbReference type="AlphaFoldDB" id="R7RWE4"/>
<keyword evidence="2" id="KW-1185">Reference proteome</keyword>
<dbReference type="RefSeq" id="XP_007311201.1">
    <property type="nucleotide sequence ID" value="XM_007311139.1"/>
</dbReference>
<gene>
    <name evidence="1" type="ORF">STEHIDRAFT_126315</name>
</gene>
<protein>
    <submittedName>
        <fullName evidence="1">Uncharacterized protein</fullName>
    </submittedName>
</protein>
<feature type="non-terminal residue" evidence="1">
    <location>
        <position position="1"/>
    </location>
</feature>
<sequence length="132" mass="14472">AFLISFVAIHSLEFDFIGCTWPLRLPNPASVKDTARAACSPETQPPSVVLSCSAFLVVARRSQAFPADGHLKTYAPTQTITVSNRPVLRLHRSSSSRIRRCWGAMICPYRSHIVRSVPPLASCDPVNQLPDA</sequence>